<feature type="region of interest" description="Disordered" evidence="1">
    <location>
        <begin position="1"/>
        <end position="111"/>
    </location>
</feature>
<keyword evidence="3" id="KW-1185">Reference proteome</keyword>
<feature type="compositionally biased region" description="Basic residues" evidence="1">
    <location>
        <begin position="14"/>
        <end position="26"/>
    </location>
</feature>
<organism evidence="2 3">
    <name type="scientific">Rhodofomes roseus</name>
    <dbReference type="NCBI Taxonomy" id="34475"/>
    <lineage>
        <taxon>Eukaryota</taxon>
        <taxon>Fungi</taxon>
        <taxon>Dikarya</taxon>
        <taxon>Basidiomycota</taxon>
        <taxon>Agaricomycotina</taxon>
        <taxon>Agaricomycetes</taxon>
        <taxon>Polyporales</taxon>
        <taxon>Rhodofomes</taxon>
    </lineage>
</organism>
<dbReference type="RefSeq" id="XP_047776353.1">
    <property type="nucleotide sequence ID" value="XM_047916728.1"/>
</dbReference>
<gene>
    <name evidence="2" type="ORF">C8Q71DRAFT_167902</name>
</gene>
<evidence type="ECO:0000313" key="3">
    <source>
        <dbReference type="Proteomes" id="UP000814176"/>
    </source>
</evidence>
<dbReference type="GeneID" id="71997460"/>
<feature type="compositionally biased region" description="Low complexity" evidence="1">
    <location>
        <begin position="81"/>
        <end position="91"/>
    </location>
</feature>
<name>A0ABQ8K944_9APHY</name>
<protein>
    <submittedName>
        <fullName evidence="2">Uncharacterized protein</fullName>
    </submittedName>
</protein>
<feature type="compositionally biased region" description="Basic residues" evidence="1">
    <location>
        <begin position="51"/>
        <end position="63"/>
    </location>
</feature>
<evidence type="ECO:0000256" key="1">
    <source>
        <dbReference type="SAM" id="MobiDB-lite"/>
    </source>
</evidence>
<sequence length="205" mass="22368">MRRSVRSHAIARPSLRRRCPRRRHSPNSRPNTQRAAQTRRSVPSLLLHGHGGPRRRPALRARHAQGAPGMHRPPEGLPAHPGSRGALPRGARAPREGALHERGSPHRRGDVHVRGRRASGVGLGLGFFRGDALSRYRSDNWGRTCAGERRCGTWSVSCGSPERALASSDRHPDGPRCIHGTGHTDTGCGRWQPRCRSVAALLAAS</sequence>
<feature type="compositionally biased region" description="Polar residues" evidence="1">
    <location>
        <begin position="31"/>
        <end position="41"/>
    </location>
</feature>
<dbReference type="EMBL" id="JADCUA010000017">
    <property type="protein sequence ID" value="KAH9833637.1"/>
    <property type="molecule type" value="Genomic_DNA"/>
</dbReference>
<dbReference type="Proteomes" id="UP000814176">
    <property type="component" value="Unassembled WGS sequence"/>
</dbReference>
<feature type="compositionally biased region" description="Basic and acidic residues" evidence="1">
    <location>
        <begin position="93"/>
        <end position="111"/>
    </location>
</feature>
<accession>A0ABQ8K944</accession>
<comment type="caution">
    <text evidence="2">The sequence shown here is derived from an EMBL/GenBank/DDBJ whole genome shotgun (WGS) entry which is preliminary data.</text>
</comment>
<evidence type="ECO:0000313" key="2">
    <source>
        <dbReference type="EMBL" id="KAH9833637.1"/>
    </source>
</evidence>
<proteinExistence type="predicted"/>
<reference evidence="2 3" key="1">
    <citation type="journal article" date="2021" name="Environ. Microbiol.">
        <title>Gene family expansions and transcriptome signatures uncover fungal adaptations to wood decay.</title>
        <authorList>
            <person name="Hage H."/>
            <person name="Miyauchi S."/>
            <person name="Viragh M."/>
            <person name="Drula E."/>
            <person name="Min B."/>
            <person name="Chaduli D."/>
            <person name="Navarro D."/>
            <person name="Favel A."/>
            <person name="Norest M."/>
            <person name="Lesage-Meessen L."/>
            <person name="Balint B."/>
            <person name="Merenyi Z."/>
            <person name="de Eugenio L."/>
            <person name="Morin E."/>
            <person name="Martinez A.T."/>
            <person name="Baldrian P."/>
            <person name="Stursova M."/>
            <person name="Martinez M.J."/>
            <person name="Novotny C."/>
            <person name="Magnuson J.K."/>
            <person name="Spatafora J.W."/>
            <person name="Maurice S."/>
            <person name="Pangilinan J."/>
            <person name="Andreopoulos W."/>
            <person name="LaButti K."/>
            <person name="Hundley H."/>
            <person name="Na H."/>
            <person name="Kuo A."/>
            <person name="Barry K."/>
            <person name="Lipzen A."/>
            <person name="Henrissat B."/>
            <person name="Riley R."/>
            <person name="Ahrendt S."/>
            <person name="Nagy L.G."/>
            <person name="Grigoriev I.V."/>
            <person name="Martin F."/>
            <person name="Rosso M.N."/>
        </authorList>
    </citation>
    <scope>NUCLEOTIDE SEQUENCE [LARGE SCALE GENOMIC DNA]</scope>
    <source>
        <strain evidence="2 3">CIRM-BRFM 1785</strain>
    </source>
</reference>